<keyword evidence="4" id="KW-1185">Reference proteome</keyword>
<dbReference type="Gene3D" id="2.40.10.10">
    <property type="entry name" value="Trypsin-like serine proteases"/>
    <property type="match status" value="1"/>
</dbReference>
<dbReference type="EMBL" id="FORP01000021">
    <property type="protein sequence ID" value="SFK44244.1"/>
    <property type="molecule type" value="Genomic_DNA"/>
</dbReference>
<dbReference type="InterPro" id="IPR001314">
    <property type="entry name" value="Peptidase_S1A"/>
</dbReference>
<dbReference type="STRING" id="115433.SAMN05421835_12162"/>
<dbReference type="PANTHER" id="PTHR24260">
    <property type="match status" value="1"/>
</dbReference>
<dbReference type="GO" id="GO:0004252">
    <property type="term" value="F:serine-type endopeptidase activity"/>
    <property type="evidence" value="ECO:0007669"/>
    <property type="project" value="InterPro"/>
</dbReference>
<keyword evidence="1" id="KW-0732">Signal</keyword>
<feature type="chain" id="PRO_5038643269" evidence="1">
    <location>
        <begin position="30"/>
        <end position="567"/>
    </location>
</feature>
<dbReference type="AlphaFoldDB" id="A0A1I3ZJM1"/>
<protein>
    <submittedName>
        <fullName evidence="3">LGFP repeat-containing protein</fullName>
    </submittedName>
</protein>
<organism evidence="3 4">
    <name type="scientific">Amycolatopsis sacchari</name>
    <dbReference type="NCBI Taxonomy" id="115433"/>
    <lineage>
        <taxon>Bacteria</taxon>
        <taxon>Bacillati</taxon>
        <taxon>Actinomycetota</taxon>
        <taxon>Actinomycetes</taxon>
        <taxon>Pseudonocardiales</taxon>
        <taxon>Pseudonocardiaceae</taxon>
        <taxon>Amycolatopsis</taxon>
    </lineage>
</organism>
<dbReference type="InterPro" id="IPR001254">
    <property type="entry name" value="Trypsin_dom"/>
</dbReference>
<proteinExistence type="predicted"/>
<accession>A0A1I3ZJM1</accession>
<sequence length="567" mass="60266">MHLNRLRRGVAYSTLAALPFGIALLTANAADAVAGSTATDASYGFVAKISTGTSACTGVLVDSRWVLTSSTCFPDTTKPGAPAHPATITVGRPDLTTTTGHTVQAASVIPRPDRNLALVRLDTAVTDIAPITLATTAPQAGDTVSLAGFGRTATDWVPDQLHITTAGIASLGDTTLAVNGSTCKGDAGGPAFRQNNGHLELLAVNHSSWQSGCFGETETRTGATEARTDDLHDWLVQQTTSPIVARYLDLGGATSFLGAAVGVETTVSGGSVQDYEHGAIYYSSASGAHWMEGPILQHYRELGGPASLGFPATDETATPDGVGRYNHFNHPDGASIYWTPTTGAHEIHGAIRNKWAAMGWERGLGYPVNDEVTTTDGAHYNDFSLPDGASIYWTSTTGAYEIQGDIRKKWLAMGAGPRLGYPTTDESITPDGIGRYNHFNHPDGASIYWTPNTGAHQIQGAIRNKWAAMGWETGPGYPTTDETTTPDGIGRFNHFTNNTSIYWSPSSGVHSVVGTIRDTWASLGWERSRLGYPTSDEYGIAGGRRSDFQHGYITWNASNNTTQVFYS</sequence>
<dbReference type="SMART" id="SM00020">
    <property type="entry name" value="Tryp_SPc"/>
    <property type="match status" value="1"/>
</dbReference>
<feature type="signal peptide" evidence="1">
    <location>
        <begin position="1"/>
        <end position="29"/>
    </location>
</feature>
<feature type="domain" description="Peptidase S1" evidence="2">
    <location>
        <begin position="32"/>
        <end position="240"/>
    </location>
</feature>
<dbReference type="InterPro" id="IPR013207">
    <property type="entry name" value="LGFP"/>
</dbReference>
<evidence type="ECO:0000259" key="2">
    <source>
        <dbReference type="PROSITE" id="PS50240"/>
    </source>
</evidence>
<dbReference type="PROSITE" id="PS50240">
    <property type="entry name" value="TRYPSIN_DOM"/>
    <property type="match status" value="1"/>
</dbReference>
<dbReference type="InterPro" id="IPR051333">
    <property type="entry name" value="CLIP_Serine_Protease"/>
</dbReference>
<gene>
    <name evidence="3" type="ORF">SAMN05421835_12162</name>
</gene>
<dbReference type="PRINTS" id="PR00722">
    <property type="entry name" value="CHYMOTRYPSIN"/>
</dbReference>
<dbReference type="InterPro" id="IPR043504">
    <property type="entry name" value="Peptidase_S1_PA_chymotrypsin"/>
</dbReference>
<evidence type="ECO:0000313" key="4">
    <source>
        <dbReference type="Proteomes" id="UP000199025"/>
    </source>
</evidence>
<name>A0A1I3ZJM1_9PSEU</name>
<dbReference type="Pfam" id="PF00089">
    <property type="entry name" value="Trypsin"/>
    <property type="match status" value="1"/>
</dbReference>
<evidence type="ECO:0000256" key="1">
    <source>
        <dbReference type="SAM" id="SignalP"/>
    </source>
</evidence>
<dbReference type="InterPro" id="IPR009003">
    <property type="entry name" value="Peptidase_S1_PA"/>
</dbReference>
<reference evidence="3 4" key="1">
    <citation type="submission" date="2016-10" db="EMBL/GenBank/DDBJ databases">
        <authorList>
            <person name="de Groot N.N."/>
        </authorList>
    </citation>
    <scope>NUCLEOTIDE SEQUENCE [LARGE SCALE GENOMIC DNA]</scope>
    <source>
        <strain evidence="3 4">DSM 44468</strain>
    </source>
</reference>
<dbReference type="GO" id="GO:0006508">
    <property type="term" value="P:proteolysis"/>
    <property type="evidence" value="ECO:0007669"/>
    <property type="project" value="InterPro"/>
</dbReference>
<dbReference type="Proteomes" id="UP000199025">
    <property type="component" value="Unassembled WGS sequence"/>
</dbReference>
<dbReference type="Pfam" id="PF08310">
    <property type="entry name" value="LGFP"/>
    <property type="match status" value="6"/>
</dbReference>
<dbReference type="OrthoDB" id="514320at2"/>
<dbReference type="PANTHER" id="PTHR24260:SF136">
    <property type="entry name" value="GH08193P-RELATED"/>
    <property type="match status" value="1"/>
</dbReference>
<dbReference type="SUPFAM" id="SSF50494">
    <property type="entry name" value="Trypsin-like serine proteases"/>
    <property type="match status" value="1"/>
</dbReference>
<evidence type="ECO:0000313" key="3">
    <source>
        <dbReference type="EMBL" id="SFK44244.1"/>
    </source>
</evidence>